<feature type="chain" id="PRO_5045917130" description="Lipoprotein" evidence="1">
    <location>
        <begin position="21"/>
        <end position="186"/>
    </location>
</feature>
<keyword evidence="1" id="KW-0732">Signal</keyword>
<comment type="caution">
    <text evidence="2">The sequence shown here is derived from an EMBL/GenBank/DDBJ whole genome shotgun (WGS) entry which is preliminary data.</text>
</comment>
<protein>
    <recommendedName>
        <fullName evidence="4">Lipoprotein</fullName>
    </recommendedName>
</protein>
<sequence>MKKILLLFLPVILFSCSSLRTDVFPITDPTCKGSADLPQHLISQFEPAEDAKLLQEALAEPDKGGLCQGKVYISKTDVPVYRSWNSTNPFSKSGKWWSFDTPAGKVASYREEFAICYQWSPLDKMSSCTLKKGTRIVVGTGQSARCSEYLTYPVSDRKQIYIPDASLSVTDCTDYDGLLNWSLVME</sequence>
<organism evidence="2 3">
    <name type="scientific">Desulfobotulus pelophilus</name>
    <dbReference type="NCBI Taxonomy" id="2823377"/>
    <lineage>
        <taxon>Bacteria</taxon>
        <taxon>Pseudomonadati</taxon>
        <taxon>Thermodesulfobacteriota</taxon>
        <taxon>Desulfobacteria</taxon>
        <taxon>Desulfobacterales</taxon>
        <taxon>Desulfobacteraceae</taxon>
        <taxon>Desulfobotulus</taxon>
    </lineage>
</organism>
<keyword evidence="3" id="KW-1185">Reference proteome</keyword>
<evidence type="ECO:0000256" key="1">
    <source>
        <dbReference type="SAM" id="SignalP"/>
    </source>
</evidence>
<dbReference type="Proteomes" id="UP001209681">
    <property type="component" value="Unassembled WGS sequence"/>
</dbReference>
<dbReference type="EMBL" id="JAPFPW010000004">
    <property type="protein sequence ID" value="MCW7753460.1"/>
    <property type="molecule type" value="Genomic_DNA"/>
</dbReference>
<feature type="signal peptide" evidence="1">
    <location>
        <begin position="1"/>
        <end position="20"/>
    </location>
</feature>
<evidence type="ECO:0008006" key="4">
    <source>
        <dbReference type="Google" id="ProtNLM"/>
    </source>
</evidence>
<evidence type="ECO:0000313" key="3">
    <source>
        <dbReference type="Proteomes" id="UP001209681"/>
    </source>
</evidence>
<name>A0ABT3N7M8_9BACT</name>
<dbReference type="PROSITE" id="PS51257">
    <property type="entry name" value="PROKAR_LIPOPROTEIN"/>
    <property type="match status" value="1"/>
</dbReference>
<dbReference type="RefSeq" id="WP_265424328.1">
    <property type="nucleotide sequence ID" value="NZ_JAPFPW010000004.1"/>
</dbReference>
<accession>A0ABT3N7M8</accession>
<reference evidence="2 3" key="1">
    <citation type="submission" date="2022-11" db="EMBL/GenBank/DDBJ databases">
        <title>Desulfobotulus tamanensis H1 sp. nov. - anaerobic, alkaliphilic, sulphate reducing bacterium isolated from terrestrial mud volcano.</title>
        <authorList>
            <person name="Frolova A."/>
            <person name="Merkel A.Y."/>
            <person name="Slobodkin A.I."/>
        </authorList>
    </citation>
    <scope>NUCLEOTIDE SEQUENCE [LARGE SCALE GENOMIC DNA]</scope>
    <source>
        <strain evidence="2 3">H1</strain>
    </source>
</reference>
<gene>
    <name evidence="2" type="ORF">OOT00_05595</name>
</gene>
<evidence type="ECO:0000313" key="2">
    <source>
        <dbReference type="EMBL" id="MCW7753460.1"/>
    </source>
</evidence>
<proteinExistence type="predicted"/>